<feature type="transmembrane region" description="Helical" evidence="1">
    <location>
        <begin position="21"/>
        <end position="40"/>
    </location>
</feature>
<proteinExistence type="predicted"/>
<keyword evidence="1" id="KW-0472">Membrane</keyword>
<organism evidence="2 3">
    <name type="scientific">Mycoplana azooxidifex</name>
    <dbReference type="NCBI Taxonomy" id="1636188"/>
    <lineage>
        <taxon>Bacteria</taxon>
        <taxon>Pseudomonadati</taxon>
        <taxon>Pseudomonadota</taxon>
        <taxon>Alphaproteobacteria</taxon>
        <taxon>Hyphomicrobiales</taxon>
        <taxon>Rhizobiaceae</taxon>
        <taxon>Mycoplana</taxon>
    </lineage>
</organism>
<accession>A0A7W6D2M8</accession>
<comment type="caution">
    <text evidence="2">The sequence shown here is derived from an EMBL/GenBank/DDBJ whole genome shotgun (WGS) entry which is preliminary data.</text>
</comment>
<dbReference type="EMBL" id="JACIEE010000002">
    <property type="protein sequence ID" value="MBB3975606.1"/>
    <property type="molecule type" value="Genomic_DNA"/>
</dbReference>
<keyword evidence="1" id="KW-0812">Transmembrane</keyword>
<dbReference type="Proteomes" id="UP000574761">
    <property type="component" value="Unassembled WGS sequence"/>
</dbReference>
<keyword evidence="1" id="KW-1133">Transmembrane helix</keyword>
<evidence type="ECO:0000313" key="3">
    <source>
        <dbReference type="Proteomes" id="UP000574761"/>
    </source>
</evidence>
<protein>
    <submittedName>
        <fullName evidence="2">Uncharacterized protein</fullName>
    </submittedName>
</protein>
<evidence type="ECO:0000313" key="2">
    <source>
        <dbReference type="EMBL" id="MBB3975606.1"/>
    </source>
</evidence>
<dbReference type="AlphaFoldDB" id="A0A7W6D2M8"/>
<keyword evidence="3" id="KW-1185">Reference proteome</keyword>
<gene>
    <name evidence="2" type="ORF">GGQ64_000793</name>
</gene>
<name>A0A7W6D2M8_9HYPH</name>
<evidence type="ECO:0000256" key="1">
    <source>
        <dbReference type="SAM" id="Phobius"/>
    </source>
</evidence>
<reference evidence="2 3" key="1">
    <citation type="submission" date="2020-08" db="EMBL/GenBank/DDBJ databases">
        <title>Genomic Encyclopedia of Type Strains, Phase IV (KMG-IV): sequencing the most valuable type-strain genomes for metagenomic binning, comparative biology and taxonomic classification.</title>
        <authorList>
            <person name="Goeker M."/>
        </authorList>
    </citation>
    <scope>NUCLEOTIDE SEQUENCE [LARGE SCALE GENOMIC DNA]</scope>
    <source>
        <strain evidence="2 3">DSM 100211</strain>
    </source>
</reference>
<sequence length="42" mass="4658">MAYEWDQRQATRERIWRLASLVAGTLITVGLPTAIVLAAMGQ</sequence>